<dbReference type="AlphaFoldDB" id="A0A2P2QN86"/>
<sequence length="47" mass="5256">MTRGPESHLPFPTRGKGSGTVNQRVGQRSFEYRAASLSGRRNNLQPR</sequence>
<name>A0A2P2QN86_RHIMU</name>
<evidence type="ECO:0000256" key="1">
    <source>
        <dbReference type="SAM" id="MobiDB-lite"/>
    </source>
</evidence>
<evidence type="ECO:0000313" key="2">
    <source>
        <dbReference type="EMBL" id="MBX68472.1"/>
    </source>
</evidence>
<reference evidence="2" key="1">
    <citation type="submission" date="2018-02" db="EMBL/GenBank/DDBJ databases">
        <title>Rhizophora mucronata_Transcriptome.</title>
        <authorList>
            <person name="Meera S.P."/>
            <person name="Sreeshan A."/>
            <person name="Augustine A."/>
        </authorList>
    </citation>
    <scope>NUCLEOTIDE SEQUENCE</scope>
    <source>
        <tissue evidence="2">Leaf</tissue>
    </source>
</reference>
<protein>
    <submittedName>
        <fullName evidence="2">Uncharacterized protein</fullName>
    </submittedName>
</protein>
<organism evidence="2">
    <name type="scientific">Rhizophora mucronata</name>
    <name type="common">Asiatic mangrove</name>
    <dbReference type="NCBI Taxonomy" id="61149"/>
    <lineage>
        <taxon>Eukaryota</taxon>
        <taxon>Viridiplantae</taxon>
        <taxon>Streptophyta</taxon>
        <taxon>Embryophyta</taxon>
        <taxon>Tracheophyta</taxon>
        <taxon>Spermatophyta</taxon>
        <taxon>Magnoliopsida</taxon>
        <taxon>eudicotyledons</taxon>
        <taxon>Gunneridae</taxon>
        <taxon>Pentapetalae</taxon>
        <taxon>rosids</taxon>
        <taxon>fabids</taxon>
        <taxon>Malpighiales</taxon>
        <taxon>Rhizophoraceae</taxon>
        <taxon>Rhizophora</taxon>
    </lineage>
</organism>
<proteinExistence type="predicted"/>
<feature type="region of interest" description="Disordered" evidence="1">
    <location>
        <begin position="1"/>
        <end position="47"/>
    </location>
</feature>
<accession>A0A2P2QN86</accession>
<dbReference type="EMBL" id="GGEC01087988">
    <property type="protein sequence ID" value="MBX68472.1"/>
    <property type="molecule type" value="Transcribed_RNA"/>
</dbReference>